<organism evidence="3 4">
    <name type="scientific">Aphanomyces astaci</name>
    <name type="common">Crayfish plague agent</name>
    <dbReference type="NCBI Taxonomy" id="112090"/>
    <lineage>
        <taxon>Eukaryota</taxon>
        <taxon>Sar</taxon>
        <taxon>Stramenopiles</taxon>
        <taxon>Oomycota</taxon>
        <taxon>Saprolegniomycetes</taxon>
        <taxon>Saprolegniales</taxon>
        <taxon>Verrucalvaceae</taxon>
        <taxon>Aphanomyces</taxon>
    </lineage>
</organism>
<dbReference type="InterPro" id="IPR011989">
    <property type="entry name" value="ARM-like"/>
</dbReference>
<evidence type="ECO:0000256" key="2">
    <source>
        <dbReference type="ARBA" id="ARBA00022786"/>
    </source>
</evidence>
<dbReference type="Gene3D" id="1.25.10.10">
    <property type="entry name" value="Leucine-rich Repeat Variant"/>
    <property type="match status" value="1"/>
</dbReference>
<dbReference type="GO" id="GO:0010265">
    <property type="term" value="P:SCF complex assembly"/>
    <property type="evidence" value="ECO:0007669"/>
    <property type="project" value="InterPro"/>
</dbReference>
<evidence type="ECO:0000313" key="3">
    <source>
        <dbReference type="EMBL" id="KAF0755195.1"/>
    </source>
</evidence>
<dbReference type="Proteomes" id="UP000469452">
    <property type="component" value="Unassembled WGS sequence"/>
</dbReference>
<accession>A0A6A5A8W5</accession>
<proteinExistence type="predicted"/>
<evidence type="ECO:0000256" key="1">
    <source>
        <dbReference type="ARBA" id="ARBA00022737"/>
    </source>
</evidence>
<keyword evidence="1" id="KW-0677">Repeat</keyword>
<comment type="caution">
    <text evidence="3">The sequence shown here is derived from an EMBL/GenBank/DDBJ whole genome shotgun (WGS) entry which is preliminary data.</text>
</comment>
<protein>
    <recommendedName>
        <fullName evidence="5">TATA-binding protein interacting (TIP20) domain-containing protein</fullName>
    </recommendedName>
</protein>
<reference evidence="3 4" key="1">
    <citation type="submission" date="2019-06" db="EMBL/GenBank/DDBJ databases">
        <title>Genomics analysis of Aphanomyces spp. identifies a new class of oomycete effector associated with host adaptation.</title>
        <authorList>
            <person name="Gaulin E."/>
        </authorList>
    </citation>
    <scope>NUCLEOTIDE SEQUENCE [LARGE SCALE GENOMIC DNA]</scope>
    <source>
        <strain evidence="3 4">E</strain>
    </source>
</reference>
<name>A0A6A5A8W5_APHAT</name>
<dbReference type="EMBL" id="VJMI01010641">
    <property type="protein sequence ID" value="KAF0755195.1"/>
    <property type="molecule type" value="Genomic_DNA"/>
</dbReference>
<dbReference type="PANTHER" id="PTHR12696">
    <property type="entry name" value="TIP120"/>
    <property type="match status" value="1"/>
</dbReference>
<dbReference type="AlphaFoldDB" id="A0A6A5A8W5"/>
<gene>
    <name evidence="3" type="ORF">AaE_005054</name>
</gene>
<evidence type="ECO:0008006" key="5">
    <source>
        <dbReference type="Google" id="ProtNLM"/>
    </source>
</evidence>
<dbReference type="SUPFAM" id="SSF48371">
    <property type="entry name" value="ARM repeat"/>
    <property type="match status" value="1"/>
</dbReference>
<sequence length="256" mass="27949">MKSNTSTFVALLEKTTDFDKDERYMATSDLCNELQKDVELGPDLERKYVVVSPFSLAAFPRSIRTSCMDSSTIYGIICAAVLKQLDDKSNDVQSIAVKCLGILVTKVQEKQVGDICEKLCDLILNGKPELRDIYSIGLKTILTDVSTKTGASVSTALCGRLLIGIAQYADQAVKSDTLDILTELLKRFGHDFPSEHVSIMDLLLKELKDDRAFVRKRVTSCLGALGVVATDALLHRLVDHLLGDVKQASAASSSDS</sequence>
<dbReference type="VEuPathDB" id="FungiDB:H257_05948"/>
<keyword evidence="2" id="KW-0833">Ubl conjugation pathway</keyword>
<dbReference type="InterPro" id="IPR039852">
    <property type="entry name" value="CAND1/CAND2"/>
</dbReference>
<evidence type="ECO:0000313" key="4">
    <source>
        <dbReference type="Proteomes" id="UP000469452"/>
    </source>
</evidence>
<dbReference type="InterPro" id="IPR016024">
    <property type="entry name" value="ARM-type_fold"/>
</dbReference>